<dbReference type="Proteomes" id="UP000291116">
    <property type="component" value="Unassembled WGS sequence"/>
</dbReference>
<dbReference type="PANTHER" id="PTHR10885">
    <property type="entry name" value="ISOPENTENYL-DIPHOSPHATE DELTA-ISOMERASE"/>
    <property type="match status" value="1"/>
</dbReference>
<evidence type="ECO:0000256" key="4">
    <source>
        <dbReference type="ARBA" id="ARBA00023229"/>
    </source>
</evidence>
<sequence length="317" mass="36162">MRFSFRISVLFLLQKQSLAFITPPCQHQSPASSLFVSASTTDEIDLSSNYGADMNQDDMMESDLLVIVDQNDNVVELSKDQSVSKKAAHTFSNEQPRGILHRAFSLFCFNEEGKLLLTQRAADKITFPGVWTNTACSHPLMGMPSSEVDIWPKAFPEMPGIKRAAARKAKHELGLDIQADIPDVQFVSRFHYWASDVETHGSETPWGEHEVDYILFLKSPVKEYTLNINPEEVADVKYVTISELKDMIYNQPDLTWSPWFIGIMERGGFDWWEDLENTLQGKNTNEDITFFDPLPNHFATYNTPEHTRESTGVWKNE</sequence>
<dbReference type="OrthoDB" id="510307at2759"/>
<comment type="pathway">
    <text evidence="1">Isoprenoid biosynthesis; dimethylallyl diphosphate biosynthesis; dimethylallyl diphosphate from isopentenyl diphosphate: step 1/1.</text>
</comment>
<dbReference type="PROSITE" id="PS51462">
    <property type="entry name" value="NUDIX"/>
    <property type="match status" value="1"/>
</dbReference>
<comment type="similarity">
    <text evidence="2">Belongs to the IPP isomerase type 1 family.</text>
</comment>
<dbReference type="GO" id="GO:0009240">
    <property type="term" value="P:isopentenyl diphosphate biosynthetic process"/>
    <property type="evidence" value="ECO:0007669"/>
    <property type="project" value="TreeGrafter"/>
</dbReference>
<dbReference type="AlphaFoldDB" id="A0A448ZMD7"/>
<keyword evidence="4" id="KW-0414">Isoprene biosynthesis</keyword>
<dbReference type="InterPro" id="IPR015797">
    <property type="entry name" value="NUDIX_hydrolase-like_dom_sf"/>
</dbReference>
<dbReference type="SUPFAM" id="SSF55811">
    <property type="entry name" value="Nudix"/>
    <property type="match status" value="1"/>
</dbReference>
<dbReference type="PANTHER" id="PTHR10885:SF0">
    <property type="entry name" value="ISOPENTENYL-DIPHOSPHATE DELTA-ISOMERASE"/>
    <property type="match status" value="1"/>
</dbReference>
<protein>
    <recommendedName>
        <fullName evidence="3">isopentenyl-diphosphate Delta-isomerase</fullName>
        <ecNumber evidence="3">5.3.3.2</ecNumber>
    </recommendedName>
</protein>
<dbReference type="InterPro" id="IPR000086">
    <property type="entry name" value="NUDIX_hydrolase_dom"/>
</dbReference>
<evidence type="ECO:0000313" key="9">
    <source>
        <dbReference type="Proteomes" id="UP000291116"/>
    </source>
</evidence>
<dbReference type="GO" id="GO:0004452">
    <property type="term" value="F:isopentenyl-diphosphate delta-isomerase activity"/>
    <property type="evidence" value="ECO:0007669"/>
    <property type="project" value="UniProtKB-EC"/>
</dbReference>
<feature type="domain" description="Nudix hydrolase" evidence="7">
    <location>
        <begin position="99"/>
        <end position="262"/>
    </location>
</feature>
<dbReference type="GO" id="GO:0050992">
    <property type="term" value="P:dimethylallyl diphosphate biosynthetic process"/>
    <property type="evidence" value="ECO:0007669"/>
    <property type="project" value="UniProtKB-UniPathway"/>
</dbReference>
<dbReference type="EMBL" id="CAACVS010000531">
    <property type="protein sequence ID" value="VEU43210.1"/>
    <property type="molecule type" value="Genomic_DNA"/>
</dbReference>
<keyword evidence="5" id="KW-0413">Isomerase</keyword>
<dbReference type="Pfam" id="PF00293">
    <property type="entry name" value="NUDIX"/>
    <property type="match status" value="1"/>
</dbReference>
<evidence type="ECO:0000256" key="1">
    <source>
        <dbReference type="ARBA" id="ARBA00004826"/>
    </source>
</evidence>
<reference evidence="8 9" key="1">
    <citation type="submission" date="2019-01" db="EMBL/GenBank/DDBJ databases">
        <authorList>
            <person name="Ferrante I. M."/>
        </authorList>
    </citation>
    <scope>NUCLEOTIDE SEQUENCE [LARGE SCALE GENOMIC DNA]</scope>
    <source>
        <strain evidence="8 9">B856</strain>
    </source>
</reference>
<accession>A0A448ZMD7</accession>
<evidence type="ECO:0000313" key="8">
    <source>
        <dbReference type="EMBL" id="VEU43210.1"/>
    </source>
</evidence>
<keyword evidence="6" id="KW-0732">Signal</keyword>
<dbReference type="NCBIfam" id="TIGR02150">
    <property type="entry name" value="IPP_isom_1"/>
    <property type="match status" value="1"/>
</dbReference>
<keyword evidence="9" id="KW-1185">Reference proteome</keyword>
<feature type="signal peptide" evidence="6">
    <location>
        <begin position="1"/>
        <end position="19"/>
    </location>
</feature>
<organism evidence="8 9">
    <name type="scientific">Pseudo-nitzschia multistriata</name>
    <dbReference type="NCBI Taxonomy" id="183589"/>
    <lineage>
        <taxon>Eukaryota</taxon>
        <taxon>Sar</taxon>
        <taxon>Stramenopiles</taxon>
        <taxon>Ochrophyta</taxon>
        <taxon>Bacillariophyta</taxon>
        <taxon>Bacillariophyceae</taxon>
        <taxon>Bacillariophycidae</taxon>
        <taxon>Bacillariales</taxon>
        <taxon>Bacillariaceae</taxon>
        <taxon>Pseudo-nitzschia</taxon>
    </lineage>
</organism>
<name>A0A448ZMD7_9STRA</name>
<dbReference type="CDD" id="cd02885">
    <property type="entry name" value="NUDIX_IPP_Isomerase"/>
    <property type="match status" value="1"/>
</dbReference>
<dbReference type="Gene3D" id="3.90.79.10">
    <property type="entry name" value="Nucleoside Triphosphate Pyrophosphohydrolase"/>
    <property type="match status" value="1"/>
</dbReference>
<gene>
    <name evidence="8" type="ORF">PSNMU_V1.4_AUG-EV-PASAV3_0102590</name>
</gene>
<dbReference type="GO" id="GO:0005737">
    <property type="term" value="C:cytoplasm"/>
    <property type="evidence" value="ECO:0007669"/>
    <property type="project" value="TreeGrafter"/>
</dbReference>
<dbReference type="UniPathway" id="UPA00059">
    <property type="reaction ID" value="UER00104"/>
</dbReference>
<dbReference type="EC" id="5.3.3.2" evidence="3"/>
<evidence type="ECO:0000256" key="5">
    <source>
        <dbReference type="ARBA" id="ARBA00023235"/>
    </source>
</evidence>
<evidence type="ECO:0000256" key="6">
    <source>
        <dbReference type="SAM" id="SignalP"/>
    </source>
</evidence>
<evidence type="ECO:0000259" key="7">
    <source>
        <dbReference type="PROSITE" id="PS51462"/>
    </source>
</evidence>
<feature type="chain" id="PRO_5019340689" description="isopentenyl-diphosphate Delta-isomerase" evidence="6">
    <location>
        <begin position="20"/>
        <end position="317"/>
    </location>
</feature>
<evidence type="ECO:0000256" key="3">
    <source>
        <dbReference type="ARBA" id="ARBA00012057"/>
    </source>
</evidence>
<evidence type="ECO:0000256" key="2">
    <source>
        <dbReference type="ARBA" id="ARBA00007579"/>
    </source>
</evidence>
<proteinExistence type="inferred from homology"/>
<dbReference type="InterPro" id="IPR011876">
    <property type="entry name" value="IsopentenylPP_isomerase_typ1"/>
</dbReference>